<dbReference type="STRING" id="1566387.QV13_06305"/>
<reference evidence="4 5" key="1">
    <citation type="submission" date="2016-08" db="EMBL/GenBank/DDBJ databases">
        <title>Whole genome sequence of Mesorhizobium sp. strain UASWS1009 isolated from industrial sewage.</title>
        <authorList>
            <person name="Crovadore J."/>
            <person name="Calmin G."/>
            <person name="Chablais R."/>
            <person name="Cochard B."/>
            <person name="Lefort F."/>
        </authorList>
    </citation>
    <scope>NUCLEOTIDE SEQUENCE [LARGE SCALE GENOMIC DNA]</scope>
    <source>
        <strain evidence="4 5">UASWS1009</strain>
    </source>
</reference>
<evidence type="ECO:0000256" key="1">
    <source>
        <dbReference type="ARBA" id="ARBA00023015"/>
    </source>
</evidence>
<dbReference type="Proteomes" id="UP000094412">
    <property type="component" value="Unassembled WGS sequence"/>
</dbReference>
<dbReference type="EMBL" id="MDEO01000027">
    <property type="protein sequence ID" value="OCX22166.1"/>
    <property type="molecule type" value="Genomic_DNA"/>
</dbReference>
<gene>
    <name evidence="4" type="ORF">QV13_06305</name>
</gene>
<dbReference type="InterPro" id="IPR014036">
    <property type="entry name" value="DeoR-like_C"/>
</dbReference>
<dbReference type="SUPFAM" id="SSF100950">
    <property type="entry name" value="NagB/RpiA/CoA transferase-like"/>
    <property type="match status" value="1"/>
</dbReference>
<evidence type="ECO:0000313" key="4">
    <source>
        <dbReference type="EMBL" id="OCX22166.1"/>
    </source>
</evidence>
<dbReference type="SMART" id="SM01134">
    <property type="entry name" value="DeoRC"/>
    <property type="match status" value="1"/>
</dbReference>
<keyword evidence="5" id="KW-1185">Reference proteome</keyword>
<dbReference type="PANTHER" id="PTHR30363">
    <property type="entry name" value="HTH-TYPE TRANSCRIPTIONAL REGULATOR SRLR-RELATED"/>
    <property type="match status" value="1"/>
</dbReference>
<evidence type="ECO:0000256" key="2">
    <source>
        <dbReference type="ARBA" id="ARBA00023163"/>
    </source>
</evidence>
<dbReference type="InterPro" id="IPR036388">
    <property type="entry name" value="WH-like_DNA-bd_sf"/>
</dbReference>
<dbReference type="SMART" id="SM00420">
    <property type="entry name" value="HTH_DEOR"/>
    <property type="match status" value="1"/>
</dbReference>
<protein>
    <recommendedName>
        <fullName evidence="3">HTH deoR-type domain-containing protein</fullName>
    </recommendedName>
</protein>
<accession>A0A1C2E5J0</accession>
<evidence type="ECO:0000313" key="5">
    <source>
        <dbReference type="Proteomes" id="UP000094412"/>
    </source>
</evidence>
<dbReference type="Pfam" id="PF00455">
    <property type="entry name" value="DeoRC"/>
    <property type="match status" value="1"/>
</dbReference>
<keyword evidence="1" id="KW-0805">Transcription regulation</keyword>
<dbReference type="Pfam" id="PF08220">
    <property type="entry name" value="HTH_DeoR"/>
    <property type="match status" value="1"/>
</dbReference>
<dbReference type="SUPFAM" id="SSF46785">
    <property type="entry name" value="Winged helix' DNA-binding domain"/>
    <property type="match status" value="1"/>
</dbReference>
<comment type="caution">
    <text evidence="4">The sequence shown here is derived from an EMBL/GenBank/DDBJ whole genome shotgun (WGS) entry which is preliminary data.</text>
</comment>
<dbReference type="InterPro" id="IPR001034">
    <property type="entry name" value="DeoR_HTH"/>
</dbReference>
<keyword evidence="2" id="KW-0804">Transcription</keyword>
<name>A0A1C2E5J0_9HYPH</name>
<evidence type="ECO:0000259" key="3">
    <source>
        <dbReference type="PROSITE" id="PS51000"/>
    </source>
</evidence>
<dbReference type="Gene3D" id="3.40.50.1360">
    <property type="match status" value="1"/>
</dbReference>
<dbReference type="PRINTS" id="PR00037">
    <property type="entry name" value="HTHLACR"/>
</dbReference>
<dbReference type="InterPro" id="IPR037171">
    <property type="entry name" value="NagB/RpiA_transferase-like"/>
</dbReference>
<dbReference type="PROSITE" id="PS51000">
    <property type="entry name" value="HTH_DEOR_2"/>
    <property type="match status" value="1"/>
</dbReference>
<feature type="domain" description="HTH deoR-type" evidence="3">
    <location>
        <begin position="1"/>
        <end position="49"/>
    </location>
</feature>
<proteinExistence type="predicted"/>
<dbReference type="PANTHER" id="PTHR30363:SF44">
    <property type="entry name" value="AGA OPERON TRANSCRIPTIONAL REPRESSOR-RELATED"/>
    <property type="match status" value="1"/>
</dbReference>
<organism evidence="4 5">
    <name type="scientific">Mesorhizobium hungaricum</name>
    <dbReference type="NCBI Taxonomy" id="1566387"/>
    <lineage>
        <taxon>Bacteria</taxon>
        <taxon>Pseudomonadati</taxon>
        <taxon>Pseudomonadota</taxon>
        <taxon>Alphaproteobacteria</taxon>
        <taxon>Hyphomicrobiales</taxon>
        <taxon>Phyllobacteriaceae</taxon>
        <taxon>Mesorhizobium</taxon>
    </lineage>
</organism>
<dbReference type="Gene3D" id="1.10.10.10">
    <property type="entry name" value="Winged helix-like DNA-binding domain superfamily/Winged helix DNA-binding domain"/>
    <property type="match status" value="1"/>
</dbReference>
<dbReference type="GO" id="GO:0003700">
    <property type="term" value="F:DNA-binding transcription factor activity"/>
    <property type="evidence" value="ECO:0007669"/>
    <property type="project" value="InterPro"/>
</dbReference>
<dbReference type="AlphaFoldDB" id="A0A1C2E5J0"/>
<sequence length="242" mass="25613">MIDLIVELKRVGTTELAAKMGISLPTVRRDVAVLEQAGLVSRTHGGVVARGIGESTTEPLFLEKLRVHQNLKTRIGAAAAATVDNNKVVILDSGTTSLAIARELAGRPVTVVAMDLKVAEAAASGATEVHVLGGRIRNGYYSIVGSWMADALKGIRADVFFMAADAIDETGVTNSTLDEAEVKRAAIAQAARTTLVADHSKLNLHSFVSVCPLDAVNLFITDRGAEPLLGPYRDKFADIQVV</sequence>
<dbReference type="InterPro" id="IPR036390">
    <property type="entry name" value="WH_DNA-bd_sf"/>
</dbReference>
<dbReference type="InterPro" id="IPR050313">
    <property type="entry name" value="Carb_Metab_HTH_regulators"/>
</dbReference>